<evidence type="ECO:0000313" key="2">
    <source>
        <dbReference type="EMBL" id="MEQ2510378.1"/>
    </source>
</evidence>
<evidence type="ECO:0000259" key="1">
    <source>
        <dbReference type="Pfam" id="PF11823"/>
    </source>
</evidence>
<feature type="domain" description="Putative Se/S carrier protein-like" evidence="1">
    <location>
        <begin position="5"/>
        <end position="71"/>
    </location>
</feature>
<name>A0ABV1G542_9FIRM</name>
<sequence length="83" mass="9201">MSQICVTFRSITAAQNAARALEQAGLPAQVLRTPRALQEQGCGYCVRAPAEPETIRQLLTAERIAFRRLYRRGADGAWQEAEP</sequence>
<reference evidence="2 3" key="1">
    <citation type="submission" date="2024-03" db="EMBL/GenBank/DDBJ databases">
        <title>Human intestinal bacterial collection.</title>
        <authorList>
            <person name="Pauvert C."/>
            <person name="Hitch T.C.A."/>
            <person name="Clavel T."/>
        </authorList>
    </citation>
    <scope>NUCLEOTIDE SEQUENCE [LARGE SCALE GENOMIC DNA]</scope>
    <source>
        <strain evidence="2 3">CLA-AA-H192</strain>
    </source>
</reference>
<keyword evidence="3" id="KW-1185">Reference proteome</keyword>
<dbReference type="RefSeq" id="WP_349135049.1">
    <property type="nucleotide sequence ID" value="NZ_JBBMFF010000152.1"/>
</dbReference>
<proteinExistence type="predicted"/>
<gene>
    <name evidence="2" type="ORF">WMO66_03785</name>
</gene>
<protein>
    <submittedName>
        <fullName evidence="2">DUF3343 domain-containing protein</fullName>
    </submittedName>
</protein>
<dbReference type="InterPro" id="IPR021778">
    <property type="entry name" value="Se/S_carrier-like"/>
</dbReference>
<evidence type="ECO:0000313" key="3">
    <source>
        <dbReference type="Proteomes" id="UP001491552"/>
    </source>
</evidence>
<comment type="caution">
    <text evidence="2">The sequence shown here is derived from an EMBL/GenBank/DDBJ whole genome shotgun (WGS) entry which is preliminary data.</text>
</comment>
<dbReference type="Proteomes" id="UP001491552">
    <property type="component" value="Unassembled WGS sequence"/>
</dbReference>
<dbReference type="EMBL" id="JBBMFF010000152">
    <property type="protein sequence ID" value="MEQ2510378.1"/>
    <property type="molecule type" value="Genomic_DNA"/>
</dbReference>
<organism evidence="2 3">
    <name type="scientific">Faecousia intestinalis</name>
    <dbReference type="NCBI Taxonomy" id="3133167"/>
    <lineage>
        <taxon>Bacteria</taxon>
        <taxon>Bacillati</taxon>
        <taxon>Bacillota</taxon>
        <taxon>Clostridia</taxon>
        <taxon>Eubacteriales</taxon>
        <taxon>Oscillospiraceae</taxon>
        <taxon>Faecousia</taxon>
    </lineage>
</organism>
<dbReference type="Pfam" id="PF11823">
    <property type="entry name" value="Se_S_carrier"/>
    <property type="match status" value="1"/>
</dbReference>
<accession>A0ABV1G542</accession>